<dbReference type="Proteomes" id="UP000246375">
    <property type="component" value="Unassembled WGS sequence"/>
</dbReference>
<reference evidence="1 2" key="1">
    <citation type="submission" date="2018-05" db="EMBL/GenBank/DDBJ databases">
        <title>Evaluation of testing and processing parameters for the GenePOC Carba assay.</title>
        <authorList>
            <person name="Walsh T.R."/>
        </authorList>
    </citation>
    <scope>NUCLEOTIDE SEQUENCE [LARGE SCALE GENOMIC DNA]</scope>
    <source>
        <strain evidence="1 2">PECIMP</strain>
    </source>
</reference>
<sequence>MEMVRNRAWRRHHISRLKFKRKTYRTAVAKTAKVVGKIYCTPCSCYLCGNQRTHHGLNIQELRALLRFTD</sequence>
<evidence type="ECO:0000313" key="2">
    <source>
        <dbReference type="Proteomes" id="UP000246375"/>
    </source>
</evidence>
<dbReference type="AlphaFoldDB" id="A0A9X7Q3C4"/>
<dbReference type="EMBL" id="QHMI01000052">
    <property type="protein sequence ID" value="PXB33204.1"/>
    <property type="molecule type" value="Genomic_DNA"/>
</dbReference>
<protein>
    <submittedName>
        <fullName evidence="1">Uncharacterized protein</fullName>
    </submittedName>
</protein>
<evidence type="ECO:0000313" key="1">
    <source>
        <dbReference type="EMBL" id="PXB33204.1"/>
    </source>
</evidence>
<organism evidence="1 2">
    <name type="scientific">Enterobacter hormaechei</name>
    <dbReference type="NCBI Taxonomy" id="158836"/>
    <lineage>
        <taxon>Bacteria</taxon>
        <taxon>Pseudomonadati</taxon>
        <taxon>Pseudomonadota</taxon>
        <taxon>Gammaproteobacteria</taxon>
        <taxon>Enterobacterales</taxon>
        <taxon>Enterobacteriaceae</taxon>
        <taxon>Enterobacter</taxon>
        <taxon>Enterobacter cloacae complex</taxon>
    </lineage>
</organism>
<proteinExistence type="predicted"/>
<gene>
    <name evidence="1" type="ORF">DL189_24835</name>
</gene>
<name>A0A9X7Q3C4_9ENTR</name>
<accession>A0A9X7Q3C4</accession>
<comment type="caution">
    <text evidence="1">The sequence shown here is derived from an EMBL/GenBank/DDBJ whole genome shotgun (WGS) entry which is preliminary data.</text>
</comment>